<accession>A0A1D2MYG1</accession>
<dbReference type="PANTHER" id="PTHR39074:SF1">
    <property type="entry name" value="AGAP007547-PA"/>
    <property type="match status" value="1"/>
</dbReference>
<evidence type="ECO:0000256" key="2">
    <source>
        <dbReference type="SAM" id="Phobius"/>
    </source>
</evidence>
<dbReference type="OMA" id="HEIRVHA"/>
<feature type="compositionally biased region" description="Polar residues" evidence="1">
    <location>
        <begin position="37"/>
        <end position="71"/>
    </location>
</feature>
<dbReference type="PANTHER" id="PTHR39074">
    <property type="entry name" value="AGAP007547-PA"/>
    <property type="match status" value="1"/>
</dbReference>
<dbReference type="Proteomes" id="UP000094527">
    <property type="component" value="Unassembled WGS sequence"/>
</dbReference>
<feature type="compositionally biased region" description="Basic residues" evidence="1">
    <location>
        <begin position="73"/>
        <end position="84"/>
    </location>
</feature>
<feature type="transmembrane region" description="Helical" evidence="2">
    <location>
        <begin position="191"/>
        <end position="210"/>
    </location>
</feature>
<name>A0A1D2MYG1_ORCCI</name>
<feature type="transmembrane region" description="Helical" evidence="2">
    <location>
        <begin position="225"/>
        <end position="246"/>
    </location>
</feature>
<feature type="transmembrane region" description="Helical" evidence="2">
    <location>
        <begin position="162"/>
        <end position="179"/>
    </location>
</feature>
<evidence type="ECO:0000313" key="3">
    <source>
        <dbReference type="EMBL" id="ODM98097.1"/>
    </source>
</evidence>
<reference evidence="3 4" key="1">
    <citation type="journal article" date="2016" name="Genome Biol. Evol.">
        <title>Gene Family Evolution Reflects Adaptation to Soil Environmental Stressors in the Genome of the Collembolan Orchesella cincta.</title>
        <authorList>
            <person name="Faddeeva-Vakhrusheva A."/>
            <person name="Derks M.F."/>
            <person name="Anvar S.Y."/>
            <person name="Agamennone V."/>
            <person name="Suring W."/>
            <person name="Smit S."/>
            <person name="van Straalen N.M."/>
            <person name="Roelofs D."/>
        </authorList>
    </citation>
    <scope>NUCLEOTIDE SEQUENCE [LARGE SCALE GENOMIC DNA]</scope>
    <source>
        <tissue evidence="3">Mixed pool</tissue>
    </source>
</reference>
<organism evidence="3 4">
    <name type="scientific">Orchesella cincta</name>
    <name type="common">Springtail</name>
    <name type="synonym">Podura cincta</name>
    <dbReference type="NCBI Taxonomy" id="48709"/>
    <lineage>
        <taxon>Eukaryota</taxon>
        <taxon>Metazoa</taxon>
        <taxon>Ecdysozoa</taxon>
        <taxon>Arthropoda</taxon>
        <taxon>Hexapoda</taxon>
        <taxon>Collembola</taxon>
        <taxon>Entomobryomorpha</taxon>
        <taxon>Entomobryoidea</taxon>
        <taxon>Orchesellidae</taxon>
        <taxon>Orchesellinae</taxon>
        <taxon>Orchesella</taxon>
    </lineage>
</organism>
<dbReference type="EMBL" id="LJIJ01000382">
    <property type="protein sequence ID" value="ODM98097.1"/>
    <property type="molecule type" value="Genomic_DNA"/>
</dbReference>
<dbReference type="STRING" id="48709.A0A1D2MYG1"/>
<feature type="transmembrane region" description="Helical" evidence="2">
    <location>
        <begin position="258"/>
        <end position="278"/>
    </location>
</feature>
<gene>
    <name evidence="3" type="ORF">Ocin01_08590</name>
</gene>
<protein>
    <submittedName>
        <fullName evidence="3">Uncharacterized protein</fullName>
    </submittedName>
</protein>
<keyword evidence="2" id="KW-0472">Membrane</keyword>
<dbReference type="OrthoDB" id="10015560at2759"/>
<keyword evidence="2" id="KW-1133">Transmembrane helix</keyword>
<evidence type="ECO:0000256" key="1">
    <source>
        <dbReference type="SAM" id="MobiDB-lite"/>
    </source>
</evidence>
<evidence type="ECO:0000313" key="4">
    <source>
        <dbReference type="Proteomes" id="UP000094527"/>
    </source>
</evidence>
<feature type="transmembrane region" description="Helical" evidence="2">
    <location>
        <begin position="330"/>
        <end position="349"/>
    </location>
</feature>
<proteinExistence type="predicted"/>
<feature type="region of interest" description="Disordered" evidence="1">
    <location>
        <begin position="1"/>
        <end position="84"/>
    </location>
</feature>
<feature type="transmembrane region" description="Helical" evidence="2">
    <location>
        <begin position="93"/>
        <end position="118"/>
    </location>
</feature>
<dbReference type="AlphaFoldDB" id="A0A1D2MYG1"/>
<sequence>MHKIIQIQGGPESRSSGGANGHVPGNSHHHSHKRLGTSATSTRNGSYSNGQFAAGYNSESESSNDGATDISQLHHRSRSRGHHLKKKMECRKVLANVLAFSIPIIFPTVHMFIFHHLWGNLKTPVDTRHCSCSCWDTVFKGPYETGVAGYKHVYFNSDGNTLKMWIITVIGVLFLYEAFKRLFSLMFNRKLRWTMGILFLSSLHSHYYAWWGHWNYWNDDFYHMWYHQVFFTITELISSVMVLSYLDSRQAVEPIPMLVVCSIAVFHTFCSGWDQFVFTVVQGQGQLHQVLRDVTLMMTDIVHAILSFHEIRVHAARKGVSLLSVLTQRSHLTVVLIVTCSMYFAILLFP</sequence>
<keyword evidence="2" id="KW-0812">Transmembrane</keyword>
<keyword evidence="4" id="KW-1185">Reference proteome</keyword>
<comment type="caution">
    <text evidence="3">The sequence shown here is derived from an EMBL/GenBank/DDBJ whole genome shotgun (WGS) entry which is preliminary data.</text>
</comment>